<comment type="caution">
    <text evidence="2">The sequence shown here is derived from an EMBL/GenBank/DDBJ whole genome shotgun (WGS) entry which is preliminary data.</text>
</comment>
<evidence type="ECO:0000313" key="2">
    <source>
        <dbReference type="EMBL" id="PGG95218.1"/>
    </source>
</evidence>
<dbReference type="Pfam" id="PF00149">
    <property type="entry name" value="Metallophos"/>
    <property type="match status" value="1"/>
</dbReference>
<dbReference type="EMBL" id="PDNB01000377">
    <property type="protein sequence ID" value="PGG95218.1"/>
    <property type="molecule type" value="Genomic_DNA"/>
</dbReference>
<dbReference type="PANTHER" id="PTHR37844">
    <property type="entry name" value="SER/THR PROTEIN PHOSPHATASE SUPERFAMILY (AFU_ORTHOLOGUE AFUA_1G14840)"/>
    <property type="match status" value="1"/>
</dbReference>
<evidence type="ECO:0000259" key="1">
    <source>
        <dbReference type="Pfam" id="PF00149"/>
    </source>
</evidence>
<accession>A0A2B7WF66</accession>
<gene>
    <name evidence="2" type="ORF">AJ79_10184</name>
</gene>
<feature type="domain" description="Calcineurin-like phosphoesterase" evidence="1">
    <location>
        <begin position="8"/>
        <end position="231"/>
    </location>
</feature>
<protein>
    <recommendedName>
        <fullName evidence="1">Calcineurin-like phosphoesterase domain-containing protein</fullName>
    </recommendedName>
</protein>
<dbReference type="AlphaFoldDB" id="A0A2B7WF66"/>
<dbReference type="Proteomes" id="UP000223968">
    <property type="component" value="Unassembled WGS sequence"/>
</dbReference>
<keyword evidence="3" id="KW-1185">Reference proteome</keyword>
<proteinExistence type="predicted"/>
<name>A0A2B7WF66_9EURO</name>
<sequence>MAETQIQILSDLHLETPPSYDIFNITPHARHLALLGDIGYVKEPGFFLFLRRQLSAFHTVLFLLGNHEPYHSNWPSTRAKMKEFETEMAQQYQDGKILGKFVLLDQTRCDISPSVSILGCTLYSHVPPEQTESVSFGVQDFYNIEDWSIDDHRAAHSADLAWLNTRVESISRLEPDRKIVIFTHHSPCIDERTIDPRHAGSNRSSGFMSDLSKEACWTSKNVKIWAYGHTHFNCDFEDSATGKRVVANQRGYYFSQSSGFGEGKIIQL</sequence>
<dbReference type="SUPFAM" id="SSF56300">
    <property type="entry name" value="Metallo-dependent phosphatases"/>
    <property type="match status" value="1"/>
</dbReference>
<dbReference type="OrthoDB" id="550558at2759"/>
<organism evidence="2 3">
    <name type="scientific">Helicocarpus griseus UAMH5409</name>
    <dbReference type="NCBI Taxonomy" id="1447875"/>
    <lineage>
        <taxon>Eukaryota</taxon>
        <taxon>Fungi</taxon>
        <taxon>Dikarya</taxon>
        <taxon>Ascomycota</taxon>
        <taxon>Pezizomycotina</taxon>
        <taxon>Eurotiomycetes</taxon>
        <taxon>Eurotiomycetidae</taxon>
        <taxon>Onygenales</taxon>
        <taxon>Ajellomycetaceae</taxon>
        <taxon>Helicocarpus</taxon>
    </lineage>
</organism>
<dbReference type="InterPro" id="IPR029052">
    <property type="entry name" value="Metallo-depent_PP-like"/>
</dbReference>
<reference evidence="2 3" key="1">
    <citation type="submission" date="2017-10" db="EMBL/GenBank/DDBJ databases">
        <title>Comparative genomics in systemic dimorphic fungi from Ajellomycetaceae.</title>
        <authorList>
            <person name="Munoz J.F."/>
            <person name="Mcewen J.G."/>
            <person name="Clay O.K."/>
            <person name="Cuomo C.A."/>
        </authorList>
    </citation>
    <scope>NUCLEOTIDE SEQUENCE [LARGE SCALE GENOMIC DNA]</scope>
    <source>
        <strain evidence="2 3">UAMH5409</strain>
    </source>
</reference>
<dbReference type="GO" id="GO:0016787">
    <property type="term" value="F:hydrolase activity"/>
    <property type="evidence" value="ECO:0007669"/>
    <property type="project" value="InterPro"/>
</dbReference>
<evidence type="ECO:0000313" key="3">
    <source>
        <dbReference type="Proteomes" id="UP000223968"/>
    </source>
</evidence>
<dbReference type="PANTHER" id="PTHR37844:SF2">
    <property type="entry name" value="SER_THR PROTEIN PHOSPHATASE SUPERFAMILY (AFU_ORTHOLOGUE AFUA_1G14840)"/>
    <property type="match status" value="1"/>
</dbReference>
<dbReference type="Gene3D" id="3.60.21.10">
    <property type="match status" value="1"/>
</dbReference>
<dbReference type="InterPro" id="IPR004843">
    <property type="entry name" value="Calcineurin-like_PHP"/>
</dbReference>